<comment type="caution">
    <text evidence="1">The sequence shown here is derived from an EMBL/GenBank/DDBJ whole genome shotgun (WGS) entry which is preliminary data.</text>
</comment>
<keyword evidence="2" id="KW-1185">Reference proteome</keyword>
<sequence length="568" mass="64617">MSAPQNTVPPPHPPAVQIIPPEKIVGTPQYLACQTTKLKTYLARVPEPGLVEGESPARIRAAVARCDARIREAESVKQRLAPAVNYQVEYALHEAILYRNLVYWRLFRINNLPPEILINIFRYAVWSTSNPTDGVHYRLYLTWVCRHWRSLMLGDLTLWNAIWFRDRPPYERSLAWFERAGTATLDLRINEQDDKWNKNEDAHRFTGEQMSELMDKLFTKLSQIRMLVVIVDNWPPALVVLHKLQEAGRAGMQINIDRFEIHRVGRPYVWIGPGYMPDSHRDPTVLFGGNVTSLNYLCLNGIHIDWNNSPIRNLTNLDLRRMPLDVSPSLSRFQEMLRGCPMLFKLALDGAGPAPEEKQPGHVPVDLLHLKILVLGDFSLSYATYVLMQFNAPHVLDFTIMNMTGEDYAPFISAMTSRFKEVRLLTIYTVEVGMTPQARRALVRWLNSMPSISYLRLAAVKNHVLEAFLTDPRAYDLQPRADTSAGPIARPIICPKLNILEFQSMSGAVIVAFAQARKQLGVPFAKVYVNGPWADQVKPEEVEALRNLASLYIAPMGSNTPEETELMK</sequence>
<organism evidence="1 2">
    <name type="scientific">Leucogyrophana mollusca</name>
    <dbReference type="NCBI Taxonomy" id="85980"/>
    <lineage>
        <taxon>Eukaryota</taxon>
        <taxon>Fungi</taxon>
        <taxon>Dikarya</taxon>
        <taxon>Basidiomycota</taxon>
        <taxon>Agaricomycotina</taxon>
        <taxon>Agaricomycetes</taxon>
        <taxon>Agaricomycetidae</taxon>
        <taxon>Boletales</taxon>
        <taxon>Boletales incertae sedis</taxon>
        <taxon>Leucogyrophana</taxon>
    </lineage>
</organism>
<reference evidence="1" key="1">
    <citation type="journal article" date="2021" name="New Phytol.">
        <title>Evolutionary innovations through gain and loss of genes in the ectomycorrhizal Boletales.</title>
        <authorList>
            <person name="Wu G."/>
            <person name="Miyauchi S."/>
            <person name="Morin E."/>
            <person name="Kuo A."/>
            <person name="Drula E."/>
            <person name="Varga T."/>
            <person name="Kohler A."/>
            <person name="Feng B."/>
            <person name="Cao Y."/>
            <person name="Lipzen A."/>
            <person name="Daum C."/>
            <person name="Hundley H."/>
            <person name="Pangilinan J."/>
            <person name="Johnson J."/>
            <person name="Barry K."/>
            <person name="LaButti K."/>
            <person name="Ng V."/>
            <person name="Ahrendt S."/>
            <person name="Min B."/>
            <person name="Choi I.G."/>
            <person name="Park H."/>
            <person name="Plett J.M."/>
            <person name="Magnuson J."/>
            <person name="Spatafora J.W."/>
            <person name="Nagy L.G."/>
            <person name="Henrissat B."/>
            <person name="Grigoriev I.V."/>
            <person name="Yang Z.L."/>
            <person name="Xu J."/>
            <person name="Martin F.M."/>
        </authorList>
    </citation>
    <scope>NUCLEOTIDE SEQUENCE</scope>
    <source>
        <strain evidence="1">KUC20120723A-06</strain>
    </source>
</reference>
<evidence type="ECO:0000313" key="2">
    <source>
        <dbReference type="Proteomes" id="UP000790709"/>
    </source>
</evidence>
<proteinExistence type="predicted"/>
<accession>A0ACB8BQX0</accession>
<dbReference type="Proteomes" id="UP000790709">
    <property type="component" value="Unassembled WGS sequence"/>
</dbReference>
<gene>
    <name evidence="1" type="ORF">BV22DRAFT_296041</name>
</gene>
<evidence type="ECO:0000313" key="1">
    <source>
        <dbReference type="EMBL" id="KAH7927283.1"/>
    </source>
</evidence>
<dbReference type="EMBL" id="MU266369">
    <property type="protein sequence ID" value="KAH7927283.1"/>
    <property type="molecule type" value="Genomic_DNA"/>
</dbReference>
<name>A0ACB8BQX0_9AGAM</name>
<protein>
    <submittedName>
        <fullName evidence="1">Uncharacterized protein</fullName>
    </submittedName>
</protein>